<dbReference type="AlphaFoldDB" id="A0ABD0LNB0"/>
<sequence>MVCGRSGVNLVLAVRCLSQPALDSFRLLLNLHADLPLSWWIVSVRQKVSNAGRIGLVFSAASCLGLFAGKGEPELPGPGISQRRASLNQAIHTSLWKPVTSSPRREDVDVQYTARSGPWKTWVRGHDELAETSRGRPLTAGDAGPDRQDCRPA</sequence>
<feature type="compositionally biased region" description="Basic and acidic residues" evidence="1">
    <location>
        <begin position="144"/>
        <end position="153"/>
    </location>
</feature>
<organism evidence="2 3">
    <name type="scientific">Batillaria attramentaria</name>
    <dbReference type="NCBI Taxonomy" id="370345"/>
    <lineage>
        <taxon>Eukaryota</taxon>
        <taxon>Metazoa</taxon>
        <taxon>Spiralia</taxon>
        <taxon>Lophotrochozoa</taxon>
        <taxon>Mollusca</taxon>
        <taxon>Gastropoda</taxon>
        <taxon>Caenogastropoda</taxon>
        <taxon>Sorbeoconcha</taxon>
        <taxon>Cerithioidea</taxon>
        <taxon>Batillariidae</taxon>
        <taxon>Batillaria</taxon>
    </lineage>
</organism>
<evidence type="ECO:0000313" key="3">
    <source>
        <dbReference type="Proteomes" id="UP001519460"/>
    </source>
</evidence>
<evidence type="ECO:0000256" key="1">
    <source>
        <dbReference type="SAM" id="MobiDB-lite"/>
    </source>
</evidence>
<name>A0ABD0LNB0_9CAEN</name>
<comment type="caution">
    <text evidence="2">The sequence shown here is derived from an EMBL/GenBank/DDBJ whole genome shotgun (WGS) entry which is preliminary data.</text>
</comment>
<proteinExistence type="predicted"/>
<dbReference type="EMBL" id="JACVVK020000034">
    <property type="protein sequence ID" value="KAK7500963.1"/>
    <property type="molecule type" value="Genomic_DNA"/>
</dbReference>
<keyword evidence="3" id="KW-1185">Reference proteome</keyword>
<protein>
    <submittedName>
        <fullName evidence="2">Uncharacterized protein</fullName>
    </submittedName>
</protein>
<evidence type="ECO:0000313" key="2">
    <source>
        <dbReference type="EMBL" id="KAK7500963.1"/>
    </source>
</evidence>
<dbReference type="Proteomes" id="UP001519460">
    <property type="component" value="Unassembled WGS sequence"/>
</dbReference>
<gene>
    <name evidence="2" type="ORF">BaRGS_00007843</name>
</gene>
<accession>A0ABD0LNB0</accession>
<feature type="region of interest" description="Disordered" evidence="1">
    <location>
        <begin position="130"/>
        <end position="153"/>
    </location>
</feature>
<reference evidence="2 3" key="1">
    <citation type="journal article" date="2023" name="Sci. Data">
        <title>Genome assembly of the Korean intertidal mud-creeper Batillaria attramentaria.</title>
        <authorList>
            <person name="Patra A.K."/>
            <person name="Ho P.T."/>
            <person name="Jun S."/>
            <person name="Lee S.J."/>
            <person name="Kim Y."/>
            <person name="Won Y.J."/>
        </authorList>
    </citation>
    <scope>NUCLEOTIDE SEQUENCE [LARGE SCALE GENOMIC DNA]</scope>
    <source>
        <strain evidence="2">Wonlab-2016</strain>
    </source>
</reference>